<keyword evidence="2 5" id="KW-0812">Transmembrane</keyword>
<evidence type="ECO:0000256" key="4">
    <source>
        <dbReference type="ARBA" id="ARBA00023136"/>
    </source>
</evidence>
<evidence type="ECO:0000313" key="6">
    <source>
        <dbReference type="EMBL" id="MPM45951.1"/>
    </source>
</evidence>
<dbReference type="Pfam" id="PF02674">
    <property type="entry name" value="Colicin_V"/>
    <property type="match status" value="1"/>
</dbReference>
<gene>
    <name evidence="6" type="ORF">SDC9_92645</name>
</gene>
<organism evidence="6">
    <name type="scientific">bioreactor metagenome</name>
    <dbReference type="NCBI Taxonomy" id="1076179"/>
    <lineage>
        <taxon>unclassified sequences</taxon>
        <taxon>metagenomes</taxon>
        <taxon>ecological metagenomes</taxon>
    </lineage>
</organism>
<keyword evidence="4 5" id="KW-0472">Membrane</keyword>
<feature type="transmembrane region" description="Helical" evidence="5">
    <location>
        <begin position="69"/>
        <end position="93"/>
    </location>
</feature>
<dbReference type="EMBL" id="VSSQ01011083">
    <property type="protein sequence ID" value="MPM45951.1"/>
    <property type="molecule type" value="Genomic_DNA"/>
</dbReference>
<reference evidence="6" key="1">
    <citation type="submission" date="2019-08" db="EMBL/GenBank/DDBJ databases">
        <authorList>
            <person name="Kucharzyk K."/>
            <person name="Murdoch R.W."/>
            <person name="Higgins S."/>
            <person name="Loffler F."/>
        </authorList>
    </citation>
    <scope>NUCLEOTIDE SEQUENCE</scope>
</reference>
<dbReference type="PANTHER" id="PTHR37306:SF1">
    <property type="entry name" value="COLICIN V PRODUCTION PROTEIN"/>
    <property type="match status" value="1"/>
</dbReference>
<proteinExistence type="predicted"/>
<name>A0A645A148_9ZZZZ</name>
<comment type="subcellular location">
    <subcellularLocation>
        <location evidence="1">Membrane</location>
        <topology evidence="1">Multi-pass membrane protein</topology>
    </subcellularLocation>
</comment>
<evidence type="ECO:0000256" key="3">
    <source>
        <dbReference type="ARBA" id="ARBA00022989"/>
    </source>
</evidence>
<evidence type="ECO:0000256" key="1">
    <source>
        <dbReference type="ARBA" id="ARBA00004141"/>
    </source>
</evidence>
<feature type="transmembrane region" description="Helical" evidence="5">
    <location>
        <begin position="32"/>
        <end position="49"/>
    </location>
</feature>
<evidence type="ECO:0008006" key="7">
    <source>
        <dbReference type="Google" id="ProtNLM"/>
    </source>
</evidence>
<feature type="transmembrane region" description="Helical" evidence="5">
    <location>
        <begin position="105"/>
        <end position="126"/>
    </location>
</feature>
<accession>A0A645A148</accession>
<sequence length="167" mass="18632">MGTLLNNVDILILLCFIPAVIGGIMSGLVRQLASILALVLGIWAGWHFSSLLSDGIKIWFKTENELLDIISFGIIFIAVIFAVNIIGKALSGVIKMVLLGWLDKLLGVIFAILKYSFIFSIIIYLLNSLDNLYPFLPHEMLAESTIYPIIKDLAPFLFPYLQKVNLF</sequence>
<dbReference type="GO" id="GO:0016020">
    <property type="term" value="C:membrane"/>
    <property type="evidence" value="ECO:0007669"/>
    <property type="project" value="UniProtKB-SubCell"/>
</dbReference>
<feature type="transmembrane region" description="Helical" evidence="5">
    <location>
        <begin position="6"/>
        <end position="25"/>
    </location>
</feature>
<evidence type="ECO:0000256" key="5">
    <source>
        <dbReference type="SAM" id="Phobius"/>
    </source>
</evidence>
<comment type="caution">
    <text evidence="6">The sequence shown here is derived from an EMBL/GenBank/DDBJ whole genome shotgun (WGS) entry which is preliminary data.</text>
</comment>
<dbReference type="InterPro" id="IPR003825">
    <property type="entry name" value="Colicin-V_CvpA"/>
</dbReference>
<protein>
    <recommendedName>
        <fullName evidence="7">Colicin V production protein</fullName>
    </recommendedName>
</protein>
<dbReference type="GO" id="GO:0009403">
    <property type="term" value="P:toxin biosynthetic process"/>
    <property type="evidence" value="ECO:0007669"/>
    <property type="project" value="InterPro"/>
</dbReference>
<keyword evidence="3 5" id="KW-1133">Transmembrane helix</keyword>
<evidence type="ECO:0000256" key="2">
    <source>
        <dbReference type="ARBA" id="ARBA00022692"/>
    </source>
</evidence>
<dbReference type="PANTHER" id="PTHR37306">
    <property type="entry name" value="COLICIN V PRODUCTION PROTEIN"/>
    <property type="match status" value="1"/>
</dbReference>
<dbReference type="AlphaFoldDB" id="A0A645A148"/>